<dbReference type="Proteomes" id="UP001172911">
    <property type="component" value="Unassembled WGS sequence"/>
</dbReference>
<accession>A0AAW7ZFX7</accession>
<keyword evidence="1" id="KW-1133">Transmembrane helix</keyword>
<sequence>MTTIIACSIACFSTAAFIALWFWVVRKELKAKQNIIESARSQLAASRKQRLRAKDTPETEKAQEILDRSHDIYRQSVELYNDTMFYWAGEVWDYPSSESTHTITRR</sequence>
<organism evidence="2 3">
    <name type="scientific">Desulforamulus aquiferis</name>
    <dbReference type="NCBI Taxonomy" id="1397668"/>
    <lineage>
        <taxon>Bacteria</taxon>
        <taxon>Bacillati</taxon>
        <taxon>Bacillota</taxon>
        <taxon>Clostridia</taxon>
        <taxon>Eubacteriales</taxon>
        <taxon>Peptococcaceae</taxon>
        <taxon>Desulforamulus</taxon>
    </lineage>
</organism>
<comment type="caution">
    <text evidence="2">The sequence shown here is derived from an EMBL/GenBank/DDBJ whole genome shotgun (WGS) entry which is preliminary data.</text>
</comment>
<proteinExistence type="predicted"/>
<reference evidence="2" key="1">
    <citation type="journal article" date="2023" name="J. Hazard. Mater.">
        <title>Anaerobic biodegradation of pyrene and benzo[a]pyrene by a new sulfate-reducing Desulforamulus aquiferis strain DSA.</title>
        <authorList>
            <person name="Zhang Z."/>
            <person name="Sun J."/>
            <person name="Gong X."/>
            <person name="Wang C."/>
            <person name="Wang H."/>
        </authorList>
    </citation>
    <scope>NUCLEOTIDE SEQUENCE</scope>
    <source>
        <strain evidence="2">DSA</strain>
    </source>
</reference>
<gene>
    <name evidence="2" type="ORF">P6N53_13785</name>
</gene>
<dbReference type="EMBL" id="JARPTC010000021">
    <property type="protein sequence ID" value="MDO7788296.1"/>
    <property type="molecule type" value="Genomic_DNA"/>
</dbReference>
<reference evidence="2" key="2">
    <citation type="submission" date="2023-03" db="EMBL/GenBank/DDBJ databases">
        <authorList>
            <person name="Zhang Z."/>
        </authorList>
    </citation>
    <scope>NUCLEOTIDE SEQUENCE</scope>
    <source>
        <strain evidence="2">DSA</strain>
    </source>
</reference>
<keyword evidence="1" id="KW-0472">Membrane</keyword>
<keyword evidence="1" id="KW-0812">Transmembrane</keyword>
<keyword evidence="3" id="KW-1185">Reference proteome</keyword>
<evidence type="ECO:0000313" key="2">
    <source>
        <dbReference type="EMBL" id="MDO7788296.1"/>
    </source>
</evidence>
<evidence type="ECO:0000256" key="1">
    <source>
        <dbReference type="SAM" id="Phobius"/>
    </source>
</evidence>
<name>A0AAW7ZFX7_9FIRM</name>
<protein>
    <submittedName>
        <fullName evidence="2">Uncharacterized protein</fullName>
    </submittedName>
</protein>
<dbReference type="AlphaFoldDB" id="A0AAW7ZFX7"/>
<dbReference type="RefSeq" id="WP_304544112.1">
    <property type="nucleotide sequence ID" value="NZ_JARPTC010000021.1"/>
</dbReference>
<evidence type="ECO:0000313" key="3">
    <source>
        <dbReference type="Proteomes" id="UP001172911"/>
    </source>
</evidence>
<feature type="transmembrane region" description="Helical" evidence="1">
    <location>
        <begin position="6"/>
        <end position="25"/>
    </location>
</feature>